<protein>
    <submittedName>
        <fullName evidence="4">NUDIX hydrolase</fullName>
        <ecNumber evidence="4">3.6.-.-</ecNumber>
    </submittedName>
</protein>
<dbReference type="PANTHER" id="PTHR11839:SF1">
    <property type="entry name" value="ADP-SUGAR PYROPHOSPHATASE"/>
    <property type="match status" value="1"/>
</dbReference>
<evidence type="ECO:0000256" key="2">
    <source>
        <dbReference type="SAM" id="MobiDB-lite"/>
    </source>
</evidence>
<dbReference type="RefSeq" id="WP_377045483.1">
    <property type="nucleotide sequence ID" value="NZ_JBHLUN010000010.1"/>
</dbReference>
<name>A0ABV6JYX4_9PROT</name>
<dbReference type="PROSITE" id="PS51462">
    <property type="entry name" value="NUDIX"/>
    <property type="match status" value="1"/>
</dbReference>
<evidence type="ECO:0000313" key="5">
    <source>
        <dbReference type="Proteomes" id="UP001589865"/>
    </source>
</evidence>
<dbReference type="CDD" id="cd03424">
    <property type="entry name" value="NUDIX_ADPRase_Nudt5_UGPPase_Nudt14"/>
    <property type="match status" value="1"/>
</dbReference>
<keyword evidence="1 4" id="KW-0378">Hydrolase</keyword>
<comment type="caution">
    <text evidence="4">The sequence shown here is derived from an EMBL/GenBank/DDBJ whole genome shotgun (WGS) entry which is preliminary data.</text>
</comment>
<feature type="domain" description="Nudix hydrolase" evidence="3">
    <location>
        <begin position="74"/>
        <end position="205"/>
    </location>
</feature>
<accession>A0ABV6JYX4</accession>
<feature type="compositionally biased region" description="Low complexity" evidence="2">
    <location>
        <begin position="16"/>
        <end position="34"/>
    </location>
</feature>
<gene>
    <name evidence="4" type="ORF">ACFFGY_15910</name>
</gene>
<sequence length="221" mass="23575">MSGGDVEAYGTVPEADASADGAAHPAGTAPAGQGRTKPWTVRQSRTVLRDRWLHVQADAVEDARGNLLDPYYTLHGPNWVSVAALTEDDRLVLVRQYRHGLAASSLELPAGAIDPGDADPVAAGRRELLEETGHAAREWRLVSSLSPNTALHRNTCHTVLALGAHRVAEPALEPGEDITVELHPWREVVAGLRAGVLPQAMHVAGLLIALEAAGRLRFEAL</sequence>
<dbReference type="Proteomes" id="UP001589865">
    <property type="component" value="Unassembled WGS sequence"/>
</dbReference>
<reference evidence="4 5" key="1">
    <citation type="submission" date="2024-09" db="EMBL/GenBank/DDBJ databases">
        <authorList>
            <person name="Sun Q."/>
            <person name="Mori K."/>
        </authorList>
    </citation>
    <scope>NUCLEOTIDE SEQUENCE [LARGE SCALE GENOMIC DNA]</scope>
    <source>
        <strain evidence="4 5">TBRC 5777</strain>
    </source>
</reference>
<dbReference type="SUPFAM" id="SSF55811">
    <property type="entry name" value="Nudix"/>
    <property type="match status" value="1"/>
</dbReference>
<dbReference type="EC" id="3.6.-.-" evidence="4"/>
<dbReference type="Pfam" id="PF00293">
    <property type="entry name" value="NUDIX"/>
    <property type="match status" value="1"/>
</dbReference>
<dbReference type="InterPro" id="IPR015797">
    <property type="entry name" value="NUDIX_hydrolase-like_dom_sf"/>
</dbReference>
<evidence type="ECO:0000313" key="4">
    <source>
        <dbReference type="EMBL" id="MFC0409738.1"/>
    </source>
</evidence>
<organism evidence="4 5">
    <name type="scientific">Roseomonas elaeocarpi</name>
    <dbReference type="NCBI Taxonomy" id="907779"/>
    <lineage>
        <taxon>Bacteria</taxon>
        <taxon>Pseudomonadati</taxon>
        <taxon>Pseudomonadota</taxon>
        <taxon>Alphaproteobacteria</taxon>
        <taxon>Acetobacterales</taxon>
        <taxon>Roseomonadaceae</taxon>
        <taxon>Roseomonas</taxon>
    </lineage>
</organism>
<evidence type="ECO:0000259" key="3">
    <source>
        <dbReference type="PROSITE" id="PS51462"/>
    </source>
</evidence>
<dbReference type="InterPro" id="IPR000086">
    <property type="entry name" value="NUDIX_hydrolase_dom"/>
</dbReference>
<dbReference type="PANTHER" id="PTHR11839">
    <property type="entry name" value="UDP/ADP-SUGAR PYROPHOSPHATASE"/>
    <property type="match status" value="1"/>
</dbReference>
<dbReference type="Gene3D" id="3.90.79.10">
    <property type="entry name" value="Nucleoside Triphosphate Pyrophosphohydrolase"/>
    <property type="match status" value="1"/>
</dbReference>
<dbReference type="GO" id="GO:0016787">
    <property type="term" value="F:hydrolase activity"/>
    <property type="evidence" value="ECO:0007669"/>
    <property type="project" value="UniProtKB-KW"/>
</dbReference>
<evidence type="ECO:0000256" key="1">
    <source>
        <dbReference type="ARBA" id="ARBA00022801"/>
    </source>
</evidence>
<feature type="region of interest" description="Disordered" evidence="2">
    <location>
        <begin position="16"/>
        <end position="39"/>
    </location>
</feature>
<dbReference type="EMBL" id="JBHLUN010000010">
    <property type="protein sequence ID" value="MFC0409738.1"/>
    <property type="molecule type" value="Genomic_DNA"/>
</dbReference>
<proteinExistence type="predicted"/>
<keyword evidence="5" id="KW-1185">Reference proteome</keyword>